<dbReference type="PIRSF" id="PIRSF500176">
    <property type="entry name" value="L_ASNase"/>
    <property type="match status" value="1"/>
</dbReference>
<evidence type="ECO:0000256" key="1">
    <source>
        <dbReference type="ARBA" id="ARBA00010518"/>
    </source>
</evidence>
<feature type="binding site" evidence="4">
    <location>
        <begin position="104"/>
        <end position="105"/>
    </location>
    <ligand>
        <name>substrate</name>
    </ligand>
</feature>
<evidence type="ECO:0000256" key="5">
    <source>
        <dbReference type="PROSITE-ProRule" id="PRU10100"/>
    </source>
</evidence>
<evidence type="ECO:0000256" key="2">
    <source>
        <dbReference type="ARBA" id="ARBA00022801"/>
    </source>
</evidence>
<feature type="domain" description="Asparaginase/glutaminase C-terminal" evidence="7">
    <location>
        <begin position="234"/>
        <end position="331"/>
    </location>
</feature>
<proteinExistence type="inferred from homology"/>
<dbReference type="InterPro" id="IPR027473">
    <property type="entry name" value="L-asparaginase_C"/>
</dbReference>
<dbReference type="InterPro" id="IPR006034">
    <property type="entry name" value="Asparaginase/glutaminase-like"/>
</dbReference>
<dbReference type="InterPro" id="IPR027474">
    <property type="entry name" value="L-asparaginase_N"/>
</dbReference>
<evidence type="ECO:0000313" key="8">
    <source>
        <dbReference type="EMBL" id="AWW49377.1"/>
    </source>
</evidence>
<dbReference type="PROSITE" id="PS51732">
    <property type="entry name" value="ASN_GLN_ASE_3"/>
    <property type="match status" value="1"/>
</dbReference>
<dbReference type="InterPro" id="IPR027475">
    <property type="entry name" value="Asparaginase/glutaminase_AS2"/>
</dbReference>
<feature type="active site" evidence="5">
    <location>
        <position position="104"/>
    </location>
</feature>
<evidence type="ECO:0000313" key="9">
    <source>
        <dbReference type="Proteomes" id="UP000248592"/>
    </source>
</evidence>
<gene>
    <name evidence="8" type="ORF">Pas1_02675</name>
</gene>
<dbReference type="GO" id="GO:0004067">
    <property type="term" value="F:asparaginase activity"/>
    <property type="evidence" value="ECO:0007669"/>
    <property type="project" value="UniProtKB-UniRule"/>
</dbReference>
<name>A0A2Z4JRG2_9BURK</name>
<dbReference type="Gene3D" id="3.40.50.1170">
    <property type="entry name" value="L-asparaginase, N-terminal domain"/>
    <property type="match status" value="1"/>
</dbReference>
<feature type="domain" description="L-asparaginase N-terminal" evidence="6">
    <location>
        <begin position="13"/>
        <end position="191"/>
    </location>
</feature>
<evidence type="ECO:0000259" key="6">
    <source>
        <dbReference type="Pfam" id="PF00710"/>
    </source>
</evidence>
<dbReference type="InterPro" id="IPR037152">
    <property type="entry name" value="L-asparaginase_N_sf"/>
</dbReference>
<dbReference type="OrthoDB" id="9788068at2"/>
<dbReference type="Gene3D" id="3.40.50.40">
    <property type="match status" value="1"/>
</dbReference>
<dbReference type="RefSeq" id="WP_112209516.1">
    <property type="nucleotide sequence ID" value="NZ_CBCSBS010000001.1"/>
</dbReference>
<dbReference type="GO" id="GO:0006528">
    <property type="term" value="P:asparagine metabolic process"/>
    <property type="evidence" value="ECO:0007669"/>
    <property type="project" value="InterPro"/>
</dbReference>
<dbReference type="Proteomes" id="UP000248592">
    <property type="component" value="Chromosome"/>
</dbReference>
<reference evidence="9" key="1">
    <citation type="submission" date="2018-06" db="EMBL/GenBank/DDBJ databases">
        <title>Description of a new Polynucleobacter species.</title>
        <authorList>
            <person name="Hahn M.W."/>
        </authorList>
    </citation>
    <scope>NUCLEOTIDE SEQUENCE [LARGE SCALE GENOMIC DNA]</scope>
    <source>
        <strain evidence="9">MG-25-Pas1-D2</strain>
    </source>
</reference>
<dbReference type="AlphaFoldDB" id="A0A2Z4JRG2"/>
<dbReference type="PROSITE" id="PS00917">
    <property type="entry name" value="ASN_GLN_ASE_2"/>
    <property type="match status" value="1"/>
</dbReference>
<dbReference type="PRINTS" id="PR00139">
    <property type="entry name" value="ASNGLNASE"/>
</dbReference>
<dbReference type="SUPFAM" id="SSF53774">
    <property type="entry name" value="Glutaminase/Asparaginase"/>
    <property type="match status" value="1"/>
</dbReference>
<comment type="similarity">
    <text evidence="1">Belongs to the asparaginase 1 family.</text>
</comment>
<protein>
    <submittedName>
        <fullName evidence="8">Asparaginase</fullName>
    </submittedName>
</protein>
<feature type="binding site" evidence="4">
    <location>
        <position position="71"/>
    </location>
    <ligand>
        <name>substrate</name>
    </ligand>
</feature>
<sequence>MSTKTTNTSSSPHILILGMGGTIAGVTPNPSANPLQYEAGQLGVDTLLSQLKSALPEGIRLIPQQLANINSRNLSEELLTQLGNAVRESLLNPQVSGIVITHGTDTLEETGLFLQSTCSKLAASLGKRVVLTGAMLPANAPGADGPKNLMASIGWAATSLDNAPGGVYGVFSGQVCLAADLAKRHSSALNAPIQDSPSSPMHLINPSWLSMVRETLANFKADLPIPAEDAWPWVEILTSHAGAREAAIAHWLKTGVRGLVVAGSGLGGFHDAWKFALEQAAKQGIGIVRSTRTGAGPVYPNIPEQDAPGFMASGKLSSAKARVALQLALNAADLEGGSAKSLTWQDFFARIAVLPEVR</sequence>
<organism evidence="8 9">
    <name type="scientific">Polynucleobacter paneuropaeus</name>
    <dbReference type="NCBI Taxonomy" id="2527775"/>
    <lineage>
        <taxon>Bacteria</taxon>
        <taxon>Pseudomonadati</taxon>
        <taxon>Pseudomonadota</taxon>
        <taxon>Betaproteobacteria</taxon>
        <taxon>Burkholderiales</taxon>
        <taxon>Burkholderiaceae</taxon>
        <taxon>Polynucleobacter</taxon>
    </lineage>
</organism>
<evidence type="ECO:0000256" key="3">
    <source>
        <dbReference type="PIRSR" id="PIRSR001220-1"/>
    </source>
</evidence>
<evidence type="ECO:0000259" key="7">
    <source>
        <dbReference type="Pfam" id="PF17763"/>
    </source>
</evidence>
<accession>A0A2Z4JRG2</accession>
<dbReference type="PANTHER" id="PTHR11707:SF28">
    <property type="entry name" value="60 KDA LYSOPHOSPHOLIPASE"/>
    <property type="match status" value="1"/>
</dbReference>
<dbReference type="InterPro" id="IPR040919">
    <property type="entry name" value="Asparaginase_C"/>
</dbReference>
<dbReference type="Pfam" id="PF00710">
    <property type="entry name" value="Asparaginase"/>
    <property type="match status" value="1"/>
</dbReference>
<dbReference type="InterPro" id="IPR036152">
    <property type="entry name" value="Asp/glu_Ase-like_sf"/>
</dbReference>
<dbReference type="PIRSF" id="PIRSF001220">
    <property type="entry name" value="L-ASNase_gatD"/>
    <property type="match status" value="1"/>
</dbReference>
<dbReference type="Pfam" id="PF17763">
    <property type="entry name" value="Asparaginase_C"/>
    <property type="match status" value="1"/>
</dbReference>
<feature type="active site" description="O-isoaspartyl threonine intermediate" evidence="3">
    <location>
        <position position="22"/>
    </location>
</feature>
<dbReference type="InterPro" id="IPR004550">
    <property type="entry name" value="AsnASE_II"/>
</dbReference>
<dbReference type="SMART" id="SM00870">
    <property type="entry name" value="Asparaginase"/>
    <property type="match status" value="1"/>
</dbReference>
<evidence type="ECO:0000256" key="4">
    <source>
        <dbReference type="PIRSR" id="PIRSR001220-2"/>
    </source>
</evidence>
<dbReference type="EMBL" id="CP030085">
    <property type="protein sequence ID" value="AWW49377.1"/>
    <property type="molecule type" value="Genomic_DNA"/>
</dbReference>
<dbReference type="PANTHER" id="PTHR11707">
    <property type="entry name" value="L-ASPARAGINASE"/>
    <property type="match status" value="1"/>
</dbReference>
<dbReference type="CDD" id="cd08964">
    <property type="entry name" value="L-asparaginase_II"/>
    <property type="match status" value="1"/>
</dbReference>
<keyword evidence="2" id="KW-0378">Hydrolase</keyword>